<dbReference type="Proteomes" id="UP000001784">
    <property type="component" value="Chromosome"/>
</dbReference>
<feature type="region of interest" description="Disordered" evidence="2">
    <location>
        <begin position="1"/>
        <end position="23"/>
    </location>
</feature>
<feature type="region of interest" description="Disordered" evidence="2">
    <location>
        <begin position="121"/>
        <end position="142"/>
    </location>
</feature>
<dbReference type="SUPFAM" id="SSF52172">
    <property type="entry name" value="CheY-like"/>
    <property type="match status" value="1"/>
</dbReference>
<dbReference type="Pfam" id="PF14332">
    <property type="entry name" value="DUF4388"/>
    <property type="match status" value="1"/>
</dbReference>
<organism evidence="4 5">
    <name type="scientific">Syntrophobacter fumaroxidans (strain DSM 10017 / MPOB)</name>
    <dbReference type="NCBI Taxonomy" id="335543"/>
    <lineage>
        <taxon>Bacteria</taxon>
        <taxon>Pseudomonadati</taxon>
        <taxon>Thermodesulfobacteriota</taxon>
        <taxon>Syntrophobacteria</taxon>
        <taxon>Syntrophobacterales</taxon>
        <taxon>Syntrophobacteraceae</taxon>
        <taxon>Syntrophobacter</taxon>
    </lineage>
</organism>
<dbReference type="OrthoDB" id="9793421at2"/>
<dbReference type="eggNOG" id="COG2201">
    <property type="taxonomic scope" value="Bacteria"/>
</dbReference>
<protein>
    <submittedName>
        <fullName evidence="4">Response regulator receiver protein</fullName>
    </submittedName>
</protein>
<dbReference type="Pfam" id="PF00072">
    <property type="entry name" value="Response_reg"/>
    <property type="match status" value="1"/>
</dbReference>
<dbReference type="HOGENOM" id="CLU_515721_0_0_7"/>
<dbReference type="InterPro" id="IPR001789">
    <property type="entry name" value="Sig_transdc_resp-reg_receiver"/>
</dbReference>
<feature type="modified residue" description="4-aspartylphosphate" evidence="1">
    <location>
        <position position="242"/>
    </location>
</feature>
<dbReference type="PROSITE" id="PS50110">
    <property type="entry name" value="RESPONSE_REGULATORY"/>
    <property type="match status" value="1"/>
</dbReference>
<accession>A0LIT6</accession>
<reference evidence="4 5" key="1">
    <citation type="submission" date="2006-10" db="EMBL/GenBank/DDBJ databases">
        <title>Complete sequence of Syntrophobacter fumaroxidans MPOB.</title>
        <authorList>
            <consortium name="US DOE Joint Genome Institute"/>
            <person name="Copeland A."/>
            <person name="Lucas S."/>
            <person name="Lapidus A."/>
            <person name="Barry K."/>
            <person name="Detter J.C."/>
            <person name="Glavina del Rio T."/>
            <person name="Hammon N."/>
            <person name="Israni S."/>
            <person name="Pitluck S."/>
            <person name="Goltsman E.G."/>
            <person name="Martinez M."/>
            <person name="Schmutz J."/>
            <person name="Larimer F."/>
            <person name="Land M."/>
            <person name="Hauser L."/>
            <person name="Kyrpides N."/>
            <person name="Kim E."/>
            <person name="Boone D.R."/>
            <person name="Brockman F."/>
            <person name="Culley D."/>
            <person name="Ferry J."/>
            <person name="Gunsalus R."/>
            <person name="McInerney M.J."/>
            <person name="Morrison M."/>
            <person name="Plugge C."/>
            <person name="Rohlin L."/>
            <person name="Scholten J."/>
            <person name="Sieber J."/>
            <person name="Stams A.J.M."/>
            <person name="Worm P."/>
            <person name="Henstra A.M."/>
            <person name="Richardson P."/>
        </authorList>
    </citation>
    <scope>NUCLEOTIDE SEQUENCE [LARGE SCALE GENOMIC DNA]</scope>
    <source>
        <strain evidence="5">DSM 10017 / MPOB</strain>
    </source>
</reference>
<feature type="compositionally biased region" description="Low complexity" evidence="2">
    <location>
        <begin position="10"/>
        <end position="23"/>
    </location>
</feature>
<gene>
    <name evidence="4" type="ordered locus">Sfum_1651</name>
</gene>
<name>A0LIT6_SYNFM</name>
<dbReference type="InterPro" id="IPR025497">
    <property type="entry name" value="PatA-like_N"/>
</dbReference>
<dbReference type="AlphaFoldDB" id="A0LIT6"/>
<dbReference type="GO" id="GO:0000160">
    <property type="term" value="P:phosphorelay signal transduction system"/>
    <property type="evidence" value="ECO:0007669"/>
    <property type="project" value="InterPro"/>
</dbReference>
<dbReference type="Gene3D" id="3.40.50.2300">
    <property type="match status" value="1"/>
</dbReference>
<dbReference type="InParanoid" id="A0LIT6"/>
<evidence type="ECO:0000256" key="1">
    <source>
        <dbReference type="PROSITE-ProRule" id="PRU00169"/>
    </source>
</evidence>
<evidence type="ECO:0000313" key="4">
    <source>
        <dbReference type="EMBL" id="ABK17338.1"/>
    </source>
</evidence>
<feature type="region of interest" description="Disordered" evidence="2">
    <location>
        <begin position="165"/>
        <end position="188"/>
    </location>
</feature>
<keyword evidence="5" id="KW-1185">Reference proteome</keyword>
<dbReference type="InterPro" id="IPR011006">
    <property type="entry name" value="CheY-like_superfamily"/>
</dbReference>
<feature type="domain" description="Response regulatory" evidence="3">
    <location>
        <begin position="190"/>
        <end position="308"/>
    </location>
</feature>
<evidence type="ECO:0000259" key="3">
    <source>
        <dbReference type="PROSITE" id="PS50110"/>
    </source>
</evidence>
<evidence type="ECO:0000256" key="2">
    <source>
        <dbReference type="SAM" id="MobiDB-lite"/>
    </source>
</evidence>
<dbReference type="STRING" id="335543.Sfum_1651"/>
<proteinExistence type="predicted"/>
<sequence>MSGEERKQGPKPTQQTETTPQGFTGTVSLELTDLIQMLCLSRSDLIIRVKSHNGTGIIYVKEGQVYHAHTESLQGESAFFEILRWKDGHFEMIPFQESEVKSVSKSWEHLLIEAMRQRDELPGAGGGSAGFPDGPGGATRQEDDDLEFRIDNMFDELEQVAKQVMEEEERGTSTKARRAAGDPGTARPPKVLIVDDSPFFSRQLKKLLEEEGSIEVVGTAKNGRECVDFLATEPAVDLITLDVEMPVMPGDTALKHIMIRHPIPVLILSAFEAGSLNKVFEFLQLGAVDFAAKPRVKEDLAAYSKKLRELVKGTARAHVSHFRRWRRRQGPAVQTEAGMPSDRLLIVLGAEGAYMDWFRLPLSRLARNGTIIGLQKISDALLAEFCKLIDRETGSETVPIVDSMNISGGRFYLGNACRKAGLEYLPESMSLKVQLDHPGDVDWQEGVLCWLDQLAVQASGRMSVYFLSAAQTLPRQAIERLLEKGLRLILPPRDTAICTEMLDAIQSISSHFPEQVLWATQENLMEVW</sequence>
<dbReference type="SMART" id="SM00448">
    <property type="entry name" value="REC"/>
    <property type="match status" value="1"/>
</dbReference>
<keyword evidence="1" id="KW-0597">Phosphoprotein</keyword>
<dbReference type="RefSeq" id="WP_011698508.1">
    <property type="nucleotide sequence ID" value="NC_008554.1"/>
</dbReference>
<feature type="compositionally biased region" description="Gly residues" evidence="2">
    <location>
        <begin position="123"/>
        <end position="137"/>
    </location>
</feature>
<dbReference type="KEGG" id="sfu:Sfum_1651"/>
<dbReference type="EMBL" id="CP000478">
    <property type="protein sequence ID" value="ABK17338.1"/>
    <property type="molecule type" value="Genomic_DNA"/>
</dbReference>
<dbReference type="PANTHER" id="PTHR42872:SF6">
    <property type="entry name" value="PROTEIN-GLUTAMATE METHYLESTERASE_PROTEIN-GLUTAMINE GLUTAMINASE"/>
    <property type="match status" value="1"/>
</dbReference>
<dbReference type="CDD" id="cd17541">
    <property type="entry name" value="REC_CheB-like"/>
    <property type="match status" value="1"/>
</dbReference>
<evidence type="ECO:0000313" key="5">
    <source>
        <dbReference type="Proteomes" id="UP000001784"/>
    </source>
</evidence>
<dbReference type="PANTHER" id="PTHR42872">
    <property type="entry name" value="PROTEIN-GLUTAMATE METHYLESTERASE/PROTEIN-GLUTAMINE GLUTAMINASE"/>
    <property type="match status" value="1"/>
</dbReference>